<sequence>MLSMTGIIIAITSMAGVSATFGQEADHASGKPLLEVRAVGAQIYQCKETDSDGLKWMLREPIATLVDGGRTIGTHSRGPTWKIEDGSSVEGRVLSASTGHSTGNIPESHLAITRNNGRGRLAKATMIERINTNGGMPPSSCSVAGALLAVPYTATYIFRQ</sequence>
<reference evidence="3 4" key="1">
    <citation type="submission" date="2020-04" db="EMBL/GenBank/DDBJ databases">
        <title>Description of novel Gluconacetobacter.</title>
        <authorList>
            <person name="Sombolestani A."/>
        </authorList>
    </citation>
    <scope>NUCLEOTIDE SEQUENCE [LARGE SCALE GENOMIC DNA]</scope>
    <source>
        <strain evidence="2 3">LMG 1728</strain>
        <strain evidence="1 4">LMG 1731</strain>
    </source>
</reference>
<evidence type="ECO:0000313" key="3">
    <source>
        <dbReference type="Proteomes" id="UP000540490"/>
    </source>
</evidence>
<protein>
    <submittedName>
        <fullName evidence="1">DUF3455 domain-containing protein</fullName>
    </submittedName>
</protein>
<evidence type="ECO:0000313" key="1">
    <source>
        <dbReference type="EMBL" id="MBB2165204.1"/>
    </source>
</evidence>
<dbReference type="InterPro" id="IPR021851">
    <property type="entry name" value="DUF3455"/>
</dbReference>
<dbReference type="AlphaFoldDB" id="A0A7W4ILQ1"/>
<dbReference type="EMBL" id="JABEQN010000014">
    <property type="protein sequence ID" value="MBB2194387.1"/>
    <property type="molecule type" value="Genomic_DNA"/>
</dbReference>
<name>A0A7W4ILQ1_9PROT</name>
<proteinExistence type="predicted"/>
<organism evidence="1 4">
    <name type="scientific">Gluconacetobacter dulcium</name>
    <dbReference type="NCBI Taxonomy" id="2729096"/>
    <lineage>
        <taxon>Bacteria</taxon>
        <taxon>Pseudomonadati</taxon>
        <taxon>Pseudomonadota</taxon>
        <taxon>Alphaproteobacteria</taxon>
        <taxon>Acetobacterales</taxon>
        <taxon>Acetobacteraceae</taxon>
        <taxon>Gluconacetobacter</taxon>
    </lineage>
</organism>
<dbReference type="Proteomes" id="UP000540490">
    <property type="component" value="Unassembled WGS sequence"/>
</dbReference>
<gene>
    <name evidence="2" type="ORF">HLH25_12215</name>
    <name evidence="1" type="ORF">HLH26_11795</name>
</gene>
<dbReference type="EMBL" id="JABEQO010000014">
    <property type="protein sequence ID" value="MBB2165204.1"/>
    <property type="molecule type" value="Genomic_DNA"/>
</dbReference>
<keyword evidence="3" id="KW-1185">Reference proteome</keyword>
<dbReference type="PANTHER" id="PTHR35567">
    <property type="entry name" value="MALATE DEHYDROGENASE (AFU_ORTHOLOGUE AFUA_2G13800)"/>
    <property type="match status" value="1"/>
</dbReference>
<dbReference type="PANTHER" id="PTHR35567:SF1">
    <property type="entry name" value="CONSERVED FUNGAL PROTEIN (AFU_ORTHOLOGUE AFUA_1G14230)"/>
    <property type="match status" value="1"/>
</dbReference>
<dbReference type="Pfam" id="PF11937">
    <property type="entry name" value="DUF3455"/>
    <property type="match status" value="1"/>
</dbReference>
<comment type="caution">
    <text evidence="1">The sequence shown here is derived from an EMBL/GenBank/DDBJ whole genome shotgun (WGS) entry which is preliminary data.</text>
</comment>
<evidence type="ECO:0000313" key="4">
    <source>
        <dbReference type="Proteomes" id="UP000561077"/>
    </source>
</evidence>
<accession>A0A7W4ILQ1</accession>
<evidence type="ECO:0000313" key="2">
    <source>
        <dbReference type="EMBL" id="MBB2194387.1"/>
    </source>
</evidence>
<dbReference type="Proteomes" id="UP000561077">
    <property type="component" value="Unassembled WGS sequence"/>
</dbReference>